<evidence type="ECO:0000313" key="2">
    <source>
        <dbReference type="Proteomes" id="UP000324222"/>
    </source>
</evidence>
<dbReference type="OrthoDB" id="6380429at2759"/>
<evidence type="ECO:0000313" key="1">
    <source>
        <dbReference type="EMBL" id="MPC55187.1"/>
    </source>
</evidence>
<accession>A0A5B7GCZ9</accession>
<dbReference type="AlphaFoldDB" id="A0A5B7GCZ9"/>
<comment type="caution">
    <text evidence="1">The sequence shown here is derived from an EMBL/GenBank/DDBJ whole genome shotgun (WGS) entry which is preliminary data.</text>
</comment>
<dbReference type="EMBL" id="VSRR010012963">
    <property type="protein sequence ID" value="MPC55187.1"/>
    <property type="molecule type" value="Genomic_DNA"/>
</dbReference>
<sequence>MVVPLWVSQPWWDTLLRLLVDNPRVIRYQERVLVHSSSAEVHPILRHTELMVCQLSGDSCKNEAYRKREDDIALDFDGFEAEIAFSAGGDAQTVEEEASSHHYYARPLKPVTDSRNDFGNDHGKLLISCIRPHKFVSKDTVARWLKVMFGICGIDTTKFTAGSVRPASTSKAKALAVPISTFMAKASWTQETTFAQHYNKHIIQESDAFQQAVLGSV</sequence>
<name>A0A5B7GCZ9_PORTR</name>
<dbReference type="PANTHER" id="PTHR35617:SF3">
    <property type="entry name" value="CORE-BINDING (CB) DOMAIN-CONTAINING PROTEIN"/>
    <property type="match status" value="1"/>
</dbReference>
<dbReference type="PANTHER" id="PTHR35617">
    <property type="entry name" value="PHAGE_INTEGRASE DOMAIN-CONTAINING PROTEIN"/>
    <property type="match status" value="1"/>
</dbReference>
<protein>
    <submittedName>
        <fullName evidence="1">Uncharacterized protein</fullName>
    </submittedName>
</protein>
<proteinExistence type="predicted"/>
<gene>
    <name evidence="1" type="ORF">E2C01_049118</name>
</gene>
<organism evidence="1 2">
    <name type="scientific">Portunus trituberculatus</name>
    <name type="common">Swimming crab</name>
    <name type="synonym">Neptunus trituberculatus</name>
    <dbReference type="NCBI Taxonomy" id="210409"/>
    <lineage>
        <taxon>Eukaryota</taxon>
        <taxon>Metazoa</taxon>
        <taxon>Ecdysozoa</taxon>
        <taxon>Arthropoda</taxon>
        <taxon>Crustacea</taxon>
        <taxon>Multicrustacea</taxon>
        <taxon>Malacostraca</taxon>
        <taxon>Eumalacostraca</taxon>
        <taxon>Eucarida</taxon>
        <taxon>Decapoda</taxon>
        <taxon>Pleocyemata</taxon>
        <taxon>Brachyura</taxon>
        <taxon>Eubrachyura</taxon>
        <taxon>Portunoidea</taxon>
        <taxon>Portunidae</taxon>
        <taxon>Portuninae</taxon>
        <taxon>Portunus</taxon>
    </lineage>
</organism>
<reference evidence="1 2" key="1">
    <citation type="submission" date="2019-05" db="EMBL/GenBank/DDBJ databases">
        <title>Another draft genome of Portunus trituberculatus and its Hox gene families provides insights of decapod evolution.</title>
        <authorList>
            <person name="Jeong J.-H."/>
            <person name="Song I."/>
            <person name="Kim S."/>
            <person name="Choi T."/>
            <person name="Kim D."/>
            <person name="Ryu S."/>
            <person name="Kim W."/>
        </authorList>
    </citation>
    <scope>NUCLEOTIDE SEQUENCE [LARGE SCALE GENOMIC DNA]</scope>
    <source>
        <tissue evidence="1">Muscle</tissue>
    </source>
</reference>
<keyword evidence="2" id="KW-1185">Reference proteome</keyword>
<dbReference type="Proteomes" id="UP000324222">
    <property type="component" value="Unassembled WGS sequence"/>
</dbReference>